<keyword evidence="1" id="KW-0812">Transmembrane</keyword>
<dbReference type="PANTHER" id="PTHR34809">
    <property type="entry name" value="MALTOSE EXCESS PROTEIN 1, CHLOROPLASTIC-RELATED"/>
    <property type="match status" value="1"/>
</dbReference>
<evidence type="ECO:0000256" key="1">
    <source>
        <dbReference type="SAM" id="Phobius"/>
    </source>
</evidence>
<evidence type="ECO:0000313" key="2">
    <source>
        <dbReference type="EMBL" id="CAK9162282.1"/>
    </source>
</evidence>
<dbReference type="PANTHER" id="PTHR34809:SF1">
    <property type="entry name" value="MALTOSE EXCESS PROTEIN 1, CHLOROPLASTIC-RELATED"/>
    <property type="match status" value="1"/>
</dbReference>
<feature type="transmembrane region" description="Helical" evidence="1">
    <location>
        <begin position="59"/>
        <end position="81"/>
    </location>
</feature>
<evidence type="ECO:0000313" key="3">
    <source>
        <dbReference type="Proteomes" id="UP001642360"/>
    </source>
</evidence>
<accession>A0ABC8T5G8</accession>
<dbReference type="EMBL" id="CAUOFW020003835">
    <property type="protein sequence ID" value="CAK9162282.1"/>
    <property type="molecule type" value="Genomic_DNA"/>
</dbReference>
<gene>
    <name evidence="2" type="ORF">ILEXP_LOCUS31145</name>
</gene>
<protein>
    <submittedName>
        <fullName evidence="2">Uncharacterized protein</fullName>
    </submittedName>
</protein>
<feature type="transmembrane region" description="Helical" evidence="1">
    <location>
        <begin position="21"/>
        <end position="39"/>
    </location>
</feature>
<name>A0ABC8T5G8_9AQUA</name>
<organism evidence="2 3">
    <name type="scientific">Ilex paraguariensis</name>
    <name type="common">yerba mate</name>
    <dbReference type="NCBI Taxonomy" id="185542"/>
    <lineage>
        <taxon>Eukaryota</taxon>
        <taxon>Viridiplantae</taxon>
        <taxon>Streptophyta</taxon>
        <taxon>Embryophyta</taxon>
        <taxon>Tracheophyta</taxon>
        <taxon>Spermatophyta</taxon>
        <taxon>Magnoliopsida</taxon>
        <taxon>eudicotyledons</taxon>
        <taxon>Gunneridae</taxon>
        <taxon>Pentapetalae</taxon>
        <taxon>asterids</taxon>
        <taxon>campanulids</taxon>
        <taxon>Aquifoliales</taxon>
        <taxon>Aquifoliaceae</taxon>
        <taxon>Ilex</taxon>
    </lineage>
</organism>
<feature type="transmembrane region" description="Helical" evidence="1">
    <location>
        <begin position="152"/>
        <end position="177"/>
    </location>
</feature>
<dbReference type="InterPro" id="IPR034628">
    <property type="entry name" value="MEX1/MEX1-like"/>
</dbReference>
<dbReference type="Proteomes" id="UP001642360">
    <property type="component" value="Unassembled WGS sequence"/>
</dbReference>
<dbReference type="AlphaFoldDB" id="A0ABC8T5G8"/>
<reference evidence="2 3" key="1">
    <citation type="submission" date="2024-02" db="EMBL/GenBank/DDBJ databases">
        <authorList>
            <person name="Vignale AGUSTIN F."/>
            <person name="Sosa J E."/>
            <person name="Modenutti C."/>
        </authorList>
    </citation>
    <scope>NUCLEOTIDE SEQUENCE [LARGE SCALE GENOMIC DNA]</scope>
</reference>
<feature type="transmembrane region" description="Helical" evidence="1">
    <location>
        <begin position="93"/>
        <end position="126"/>
    </location>
</feature>
<sequence>MPEKKTSDKLKKSNSFEQWDWLTAKFVGASNLPFLLLQLPQIILNTRNLMAGNKSALLAVPWLGMFTGLLGNLSLLSYFANKRETEVVVVQTLGVLAMAGAMPLPHFVITSFVVASGLVLNFLYYFELLNPGIWRFWEDSLPLLGSLHFPNILPVVMAFIIVVVAVIMVNVIFIVVFRCIRSSIWRCKDCQTNNARQQKSHYKDGEKVYSNLKGLFSSAIYVTNRIINVKLNQVMDHGGF</sequence>
<comment type="caution">
    <text evidence="2">The sequence shown here is derived from an EMBL/GenBank/DDBJ whole genome shotgun (WGS) entry which is preliminary data.</text>
</comment>
<keyword evidence="1" id="KW-0472">Membrane</keyword>
<proteinExistence type="predicted"/>
<keyword evidence="1" id="KW-1133">Transmembrane helix</keyword>
<keyword evidence="3" id="KW-1185">Reference proteome</keyword>